<dbReference type="PANTHER" id="PTHR44998:SF1">
    <property type="entry name" value="UDP-N-ACETYLGLUCOSAMINE--PEPTIDE N-ACETYLGLUCOSAMINYLTRANSFERASE 110 KDA SUBUNIT"/>
    <property type="match status" value="1"/>
</dbReference>
<feature type="repeat" description="TPR" evidence="3">
    <location>
        <begin position="27"/>
        <end position="60"/>
    </location>
</feature>
<dbReference type="SUPFAM" id="SSF48452">
    <property type="entry name" value="TPR-like"/>
    <property type="match status" value="2"/>
</dbReference>
<feature type="repeat" description="TPR" evidence="3">
    <location>
        <begin position="129"/>
        <end position="162"/>
    </location>
</feature>
<dbReference type="AlphaFoldDB" id="A0AAJ6PBJ3"/>
<feature type="region of interest" description="Disordered" evidence="4">
    <location>
        <begin position="489"/>
        <end position="510"/>
    </location>
</feature>
<dbReference type="SMART" id="SM00028">
    <property type="entry name" value="TPR"/>
    <property type="match status" value="8"/>
</dbReference>
<sequence>MKWYDQGKLEQAIANYEKAIQLNPKYANAYYNLGIALFDQKKLDEAVAAYQKAIQLNPKDAIAYNNLGNALSDQKKLDEAVAAYQKAIQLNPKYAIAYYNLGIALFDQKKLDEAVAAYQKAIQLNPKDADAYVGLGNALFDQKKLDQAVAAYQKAIQLNPKGDYAYNNLGNALGEQGKLEQAIANYQKAIQLNPNNAYAYNNLGNALRDQKKLEPAIANYQKALSLPDDKTGTPTTAHTLAHNNLGFALQQQGKLTEAIAEFKLAIALDKNYVTAQNNLKEAERLLALRRNPPLPIVDDRQWLPSAKDEPLVGVLRSVVRIVAEIPTGNNIGAGWVVKREGNTAWILTNRHVITDTQGINRPSEKIELEFYSQPPPGKFPPRYKAKIVQITNVNDPLDLALLEVTGIPEDIQALTMSSGSVRRTAEVIVVGHPSNGADWTTESGRVSNVISQENKLQITATLAEGNSGGPVIDTEKNQVVGLMVQITDSNPQREDAAKTTSQPSTPATGGFGFAYSMNAVTKKLRQWGIP</sequence>
<dbReference type="KEGG" id="hbq:QI031_10460"/>
<dbReference type="PROSITE" id="PS50005">
    <property type="entry name" value="TPR"/>
    <property type="match status" value="7"/>
</dbReference>
<dbReference type="InterPro" id="IPR043504">
    <property type="entry name" value="Peptidase_S1_PA_chymotrypsin"/>
</dbReference>
<evidence type="ECO:0000256" key="1">
    <source>
        <dbReference type="ARBA" id="ARBA00022737"/>
    </source>
</evidence>
<dbReference type="InterPro" id="IPR011990">
    <property type="entry name" value="TPR-like_helical_dom_sf"/>
</dbReference>
<keyword evidence="6" id="KW-1185">Reference proteome</keyword>
<dbReference type="Pfam" id="PF13174">
    <property type="entry name" value="TPR_6"/>
    <property type="match status" value="1"/>
</dbReference>
<dbReference type="SUPFAM" id="SSF50494">
    <property type="entry name" value="Trypsin-like serine proteases"/>
    <property type="match status" value="1"/>
</dbReference>
<feature type="repeat" description="TPR" evidence="3">
    <location>
        <begin position="163"/>
        <end position="196"/>
    </location>
</feature>
<keyword evidence="1" id="KW-0677">Repeat</keyword>
<dbReference type="GO" id="GO:0006493">
    <property type="term" value="P:protein O-linked glycosylation"/>
    <property type="evidence" value="ECO:0007669"/>
    <property type="project" value="TreeGrafter"/>
</dbReference>
<dbReference type="PANTHER" id="PTHR44998">
    <property type="match status" value="1"/>
</dbReference>
<feature type="repeat" description="TPR" evidence="3">
    <location>
        <begin position="239"/>
        <end position="272"/>
    </location>
</feature>
<feature type="compositionally biased region" description="Polar residues" evidence="4">
    <location>
        <begin position="498"/>
        <end position="507"/>
    </location>
</feature>
<evidence type="ECO:0000256" key="4">
    <source>
        <dbReference type="SAM" id="MobiDB-lite"/>
    </source>
</evidence>
<protein>
    <submittedName>
        <fullName evidence="5">Tetratricopeptide repeat protein</fullName>
    </submittedName>
</protein>
<evidence type="ECO:0000256" key="3">
    <source>
        <dbReference type="PROSITE-ProRule" id="PRU00339"/>
    </source>
</evidence>
<keyword evidence="2 3" id="KW-0802">TPR repeat</keyword>
<gene>
    <name evidence="5" type="ORF">QI031_10460</name>
</gene>
<dbReference type="InterPro" id="IPR013105">
    <property type="entry name" value="TPR_2"/>
</dbReference>
<dbReference type="PROSITE" id="PS50293">
    <property type="entry name" value="TPR_REGION"/>
    <property type="match status" value="5"/>
</dbReference>
<dbReference type="GO" id="GO:0016757">
    <property type="term" value="F:glycosyltransferase activity"/>
    <property type="evidence" value="ECO:0007669"/>
    <property type="project" value="TreeGrafter"/>
</dbReference>
<evidence type="ECO:0000313" key="5">
    <source>
        <dbReference type="EMBL" id="WGV27867.1"/>
    </source>
</evidence>
<dbReference type="RefSeq" id="WP_281485103.1">
    <property type="nucleotide sequence ID" value="NZ_CP124543.1"/>
</dbReference>
<dbReference type="Pfam" id="PF13365">
    <property type="entry name" value="Trypsin_2"/>
    <property type="match status" value="1"/>
</dbReference>
<evidence type="ECO:0000256" key="2">
    <source>
        <dbReference type="ARBA" id="ARBA00022803"/>
    </source>
</evidence>
<feature type="repeat" description="TPR" evidence="3">
    <location>
        <begin position="95"/>
        <end position="128"/>
    </location>
</feature>
<feature type="repeat" description="TPR" evidence="3">
    <location>
        <begin position="197"/>
        <end position="230"/>
    </location>
</feature>
<dbReference type="Pfam" id="PF13414">
    <property type="entry name" value="TPR_11"/>
    <property type="match status" value="2"/>
</dbReference>
<dbReference type="Gene3D" id="2.40.10.10">
    <property type="entry name" value="Trypsin-like serine proteases"/>
    <property type="match status" value="2"/>
</dbReference>
<dbReference type="Pfam" id="PF07719">
    <property type="entry name" value="TPR_2"/>
    <property type="match status" value="1"/>
</dbReference>
<dbReference type="Pfam" id="PF13432">
    <property type="entry name" value="TPR_16"/>
    <property type="match status" value="1"/>
</dbReference>
<accession>A0AAJ6PBJ3</accession>
<dbReference type="EMBL" id="CP124543">
    <property type="protein sequence ID" value="WGV27867.1"/>
    <property type="molecule type" value="Genomic_DNA"/>
</dbReference>
<feature type="repeat" description="TPR" evidence="3">
    <location>
        <begin position="61"/>
        <end position="94"/>
    </location>
</feature>
<dbReference type="Proteomes" id="UP001223520">
    <property type="component" value="Chromosome"/>
</dbReference>
<dbReference type="InterPro" id="IPR006597">
    <property type="entry name" value="Sel1-like"/>
</dbReference>
<evidence type="ECO:0000313" key="6">
    <source>
        <dbReference type="Proteomes" id="UP001223520"/>
    </source>
</evidence>
<dbReference type="InterPro" id="IPR019734">
    <property type="entry name" value="TPR_rpt"/>
</dbReference>
<dbReference type="Gene3D" id="1.25.40.10">
    <property type="entry name" value="Tetratricopeptide repeat domain"/>
    <property type="match status" value="5"/>
</dbReference>
<reference evidence="5 6" key="1">
    <citation type="journal article" date="2023" name="Limnol Oceanogr Lett">
        <title>Environmental adaptations by the intertidal Antarctic cyanobacterium Halotia branconii CENA392 as revealed using long-read genome sequencing.</title>
        <authorList>
            <person name="Dextro R.B."/>
            <person name="Delbaje E."/>
            <person name="Freitas P.N.N."/>
            <person name="Geraldes V."/>
            <person name="Pinto E."/>
            <person name="Long P.F."/>
            <person name="Fiore M.F."/>
        </authorList>
    </citation>
    <scope>NUCLEOTIDE SEQUENCE [LARGE SCALE GENOMIC DNA]</scope>
    <source>
        <strain evidence="5 6">CENA392</strain>
    </source>
</reference>
<organism evidence="5 6">
    <name type="scientific">Halotia branconii CENA392</name>
    <dbReference type="NCBI Taxonomy" id="1539056"/>
    <lineage>
        <taxon>Bacteria</taxon>
        <taxon>Bacillati</taxon>
        <taxon>Cyanobacteriota</taxon>
        <taxon>Cyanophyceae</taxon>
        <taxon>Nostocales</taxon>
        <taxon>Nodulariaceae</taxon>
        <taxon>Halotia</taxon>
    </lineage>
</organism>
<dbReference type="InterPro" id="IPR009003">
    <property type="entry name" value="Peptidase_S1_PA"/>
</dbReference>
<dbReference type="SMART" id="SM00671">
    <property type="entry name" value="SEL1"/>
    <property type="match status" value="6"/>
</dbReference>
<name>A0AAJ6PBJ3_9CYAN</name>
<proteinExistence type="predicted"/>